<feature type="region of interest" description="Disordered" evidence="1">
    <location>
        <begin position="1"/>
        <end position="25"/>
    </location>
</feature>
<keyword evidence="3" id="KW-1185">Reference proteome</keyword>
<dbReference type="GeneID" id="13996981"/>
<sequence length="176" mass="19356">MILSPHQGETTREGGRTGRFPVPDDANHCEGVTTMNVLGQIKQYSAYRLSELADTGSPDDHGSDGAVFLTDVRDDLVDRIQHHLDNGDELGDVLDSEGERIRNEVSDSAPAVSTHLKWKQFVDLTAYTEDLSDHGTPTDNTPGGWADMALVQIAYRLIDVLMDEIEDSAETETEEV</sequence>
<proteinExistence type="predicted"/>
<protein>
    <submittedName>
        <fullName evidence="2">OCR-like antirestriction protein</fullName>
    </submittedName>
</protein>
<reference evidence="2 3" key="1">
    <citation type="submission" date="2012-06" db="EMBL/GenBank/DDBJ databases">
        <authorList>
            <person name="Smith M.C.M."/>
            <person name="Hendrix R."/>
            <person name="Hatfull G.F."/>
        </authorList>
    </citation>
    <scope>NUCLEOTIDE SEQUENCE [LARGE SCALE GENOMIC DNA]</scope>
</reference>
<dbReference type="OrthoDB" id="14735at10239"/>
<evidence type="ECO:0000256" key="1">
    <source>
        <dbReference type="SAM" id="MobiDB-lite"/>
    </source>
</evidence>
<accession>K4I015</accession>
<evidence type="ECO:0000313" key="2">
    <source>
        <dbReference type="EMBL" id="AFU62127.1"/>
    </source>
</evidence>
<dbReference type="Proteomes" id="UP000008041">
    <property type="component" value="Segment"/>
</dbReference>
<gene>
    <name evidence="2" type="ORF">R4_72</name>
</gene>
<organism evidence="2 3">
    <name type="scientific">Streptomyces phage R4</name>
    <dbReference type="NCBI Taxonomy" id="10732"/>
    <lineage>
        <taxon>Viruses</taxon>
        <taxon>Duplodnaviria</taxon>
        <taxon>Heunggongvirae</taxon>
        <taxon>Uroviricota</taxon>
        <taxon>Caudoviricetes</taxon>
        <taxon>Arquatrovirinae</taxon>
        <taxon>Arequatrovirus</taxon>
        <taxon>Arequatrovirus R4</taxon>
    </lineage>
</organism>
<dbReference type="EMBL" id="JX182370">
    <property type="protein sequence ID" value="AFU62127.1"/>
    <property type="molecule type" value="Genomic_DNA"/>
</dbReference>
<dbReference type="KEGG" id="vg:13996981"/>
<name>K4I015_9CAUD</name>
<evidence type="ECO:0000313" key="3">
    <source>
        <dbReference type="Proteomes" id="UP000008041"/>
    </source>
</evidence>
<dbReference type="RefSeq" id="YP_006990188.1">
    <property type="nucleotide sequence ID" value="NC_019414.1"/>
</dbReference>